<gene>
    <name evidence="3" type="ORF">DAPK24_013860</name>
</gene>
<sequence length="629" mass="71906">MLDHNGTPHDYIHRIEQVLKQYPSRPSLAAAILSGQHVYSNSHKYPFSRSLLWKTSLLQIDISLSSTTNLPSINLINLRNHRNIYNDLICKIGIPWHLLPTDSIYYSSITSDSSNSSNINQNPIDDVEEDLTNLNISNLNTKRRLPKQSISNNDDPLSKTNLNSNSNSNSNSNLKSESDINILSMIIGDVERLFPEYPDMFIESKNDKIKMIEILYRYSKWINEQRLEQGLKQIGYVQGMHELCAVIYAVVKVELYDDTKDDDTNKDNKTNTINNLNMQIKEFLASKYFQHDVFAMFTQLMSPIVDKYFTSSGIVRESIFFDLKLHHIDHEQSSKYPGLATSLKNANIESQLWLTRWFRMLLTRELGLAYSVRIWDGLIAYACVGAMSDTVSDGHDISVLLPYVIILLILRIRSKLLQCLNKNISKICYDVGINGNSNGEMDLFDESEALSLLLHYPIDSNTTLSRSVSPEFDDDNKIDNNLEDNKDEPLVFRKSREKQSPFKRKLEKMLEIDKLPSSIDLFSDAALICGLSDSELNQFGPSLIEKYSKGDIYSLIKIIEKNNSSNNLFFNDILKSTKSWKFMSLSSSTTSSTASPKPSSQVKIDSNRSRLENRLQQRVHDRLKESTNK</sequence>
<evidence type="ECO:0000313" key="3">
    <source>
        <dbReference type="EMBL" id="GMM44811.1"/>
    </source>
</evidence>
<dbReference type="Gene3D" id="1.10.472.80">
    <property type="entry name" value="Ypt/Rab-GAP domain of gyp1p, domain 3"/>
    <property type="match status" value="1"/>
</dbReference>
<dbReference type="EMBL" id="BTGB01000001">
    <property type="protein sequence ID" value="GMM44811.1"/>
    <property type="molecule type" value="Genomic_DNA"/>
</dbReference>
<dbReference type="InterPro" id="IPR035969">
    <property type="entry name" value="Rab-GAP_TBC_sf"/>
</dbReference>
<protein>
    <recommendedName>
        <fullName evidence="2">Rab-GAP TBC domain-containing protein</fullName>
    </recommendedName>
</protein>
<feature type="region of interest" description="Disordered" evidence="1">
    <location>
        <begin position="587"/>
        <end position="629"/>
    </location>
</feature>
<dbReference type="SUPFAM" id="SSF47923">
    <property type="entry name" value="Ypt/Rab-GAP domain of gyp1p"/>
    <property type="match status" value="2"/>
</dbReference>
<dbReference type="Proteomes" id="UP001378960">
    <property type="component" value="Unassembled WGS sequence"/>
</dbReference>
<proteinExistence type="predicted"/>
<feature type="compositionally biased region" description="Low complexity" evidence="1">
    <location>
        <begin position="587"/>
        <end position="600"/>
    </location>
</feature>
<reference evidence="3 4" key="1">
    <citation type="journal article" date="2023" name="Elife">
        <title>Identification of key yeast species and microbe-microbe interactions impacting larval growth of Drosophila in the wild.</title>
        <authorList>
            <person name="Mure A."/>
            <person name="Sugiura Y."/>
            <person name="Maeda R."/>
            <person name="Honda K."/>
            <person name="Sakurai N."/>
            <person name="Takahashi Y."/>
            <person name="Watada M."/>
            <person name="Katoh T."/>
            <person name="Gotoh A."/>
            <person name="Gotoh Y."/>
            <person name="Taniguchi I."/>
            <person name="Nakamura K."/>
            <person name="Hayashi T."/>
            <person name="Katayama T."/>
            <person name="Uemura T."/>
            <person name="Hattori Y."/>
        </authorList>
    </citation>
    <scope>NUCLEOTIDE SEQUENCE [LARGE SCALE GENOMIC DNA]</scope>
    <source>
        <strain evidence="3 4">PK-24</strain>
    </source>
</reference>
<evidence type="ECO:0000313" key="4">
    <source>
        <dbReference type="Proteomes" id="UP001378960"/>
    </source>
</evidence>
<comment type="caution">
    <text evidence="3">The sequence shown here is derived from an EMBL/GenBank/DDBJ whole genome shotgun (WGS) entry which is preliminary data.</text>
</comment>
<dbReference type="SMART" id="SM00164">
    <property type="entry name" value="TBC"/>
    <property type="match status" value="1"/>
</dbReference>
<organism evidence="3 4">
    <name type="scientific">Pichia kluyveri</name>
    <name type="common">Yeast</name>
    <dbReference type="NCBI Taxonomy" id="36015"/>
    <lineage>
        <taxon>Eukaryota</taxon>
        <taxon>Fungi</taxon>
        <taxon>Dikarya</taxon>
        <taxon>Ascomycota</taxon>
        <taxon>Saccharomycotina</taxon>
        <taxon>Pichiomycetes</taxon>
        <taxon>Pichiales</taxon>
        <taxon>Pichiaceae</taxon>
        <taxon>Pichia</taxon>
    </lineage>
</organism>
<feature type="compositionally biased region" description="Basic and acidic residues" evidence="1">
    <location>
        <begin position="605"/>
        <end position="629"/>
    </location>
</feature>
<feature type="compositionally biased region" description="Low complexity" evidence="1">
    <location>
        <begin position="158"/>
        <end position="174"/>
    </location>
</feature>
<dbReference type="PANTHER" id="PTHR22957">
    <property type="entry name" value="TBC1 DOMAIN FAMILY MEMBER GTPASE-ACTIVATING PROTEIN"/>
    <property type="match status" value="1"/>
</dbReference>
<evidence type="ECO:0000256" key="1">
    <source>
        <dbReference type="SAM" id="MobiDB-lite"/>
    </source>
</evidence>
<dbReference type="Gene3D" id="1.10.8.270">
    <property type="entry name" value="putative rabgap domain of human tbc1 domain family member 14 like domains"/>
    <property type="match status" value="1"/>
</dbReference>
<keyword evidence="4" id="KW-1185">Reference proteome</keyword>
<evidence type="ECO:0000259" key="2">
    <source>
        <dbReference type="PROSITE" id="PS50086"/>
    </source>
</evidence>
<dbReference type="AlphaFoldDB" id="A0AAV5R0L1"/>
<name>A0AAV5R0L1_PICKL</name>
<feature type="region of interest" description="Disordered" evidence="1">
    <location>
        <begin position="145"/>
        <end position="174"/>
    </location>
</feature>
<dbReference type="PROSITE" id="PS50086">
    <property type="entry name" value="TBC_RABGAP"/>
    <property type="match status" value="1"/>
</dbReference>
<dbReference type="Pfam" id="PF00566">
    <property type="entry name" value="RabGAP-TBC"/>
    <property type="match status" value="1"/>
</dbReference>
<dbReference type="GO" id="GO:0005096">
    <property type="term" value="F:GTPase activator activity"/>
    <property type="evidence" value="ECO:0007669"/>
    <property type="project" value="TreeGrafter"/>
</dbReference>
<feature type="domain" description="Rab-GAP TBC" evidence="2">
    <location>
        <begin position="169"/>
        <end position="382"/>
    </location>
</feature>
<dbReference type="InterPro" id="IPR000195">
    <property type="entry name" value="Rab-GAP-TBC_dom"/>
</dbReference>
<accession>A0AAV5R0L1</accession>